<feature type="domain" description="FlgD/Vpr Ig-like" evidence="1">
    <location>
        <begin position="288"/>
        <end position="351"/>
    </location>
</feature>
<dbReference type="Pfam" id="PF13860">
    <property type="entry name" value="FlgD_ig"/>
    <property type="match status" value="1"/>
</dbReference>
<comment type="caution">
    <text evidence="2">The sequence shown here is derived from an EMBL/GenBank/DDBJ whole genome shotgun (WGS) entry which is preliminary data.</text>
</comment>
<name>A0A7C4XLV4_UNCW3</name>
<dbReference type="AlphaFoldDB" id="A0A7C4XLV4"/>
<evidence type="ECO:0000259" key="1">
    <source>
        <dbReference type="Pfam" id="PF13860"/>
    </source>
</evidence>
<protein>
    <submittedName>
        <fullName evidence="2">T9SS type A sorting domain-containing protein</fullName>
    </submittedName>
</protein>
<dbReference type="Gene3D" id="2.60.40.4070">
    <property type="match status" value="1"/>
</dbReference>
<organism evidence="2">
    <name type="scientific">candidate division WOR-3 bacterium</name>
    <dbReference type="NCBI Taxonomy" id="2052148"/>
    <lineage>
        <taxon>Bacteria</taxon>
        <taxon>Bacteria division WOR-3</taxon>
    </lineage>
</organism>
<accession>A0A7C4XLV4</accession>
<proteinExistence type="predicted"/>
<dbReference type="NCBIfam" id="TIGR04183">
    <property type="entry name" value="Por_Secre_tail"/>
    <property type="match status" value="1"/>
</dbReference>
<dbReference type="SUPFAM" id="SSF75011">
    <property type="entry name" value="3-carboxy-cis,cis-mucoante lactonizing enzyme"/>
    <property type="match status" value="1"/>
</dbReference>
<dbReference type="InterPro" id="IPR026444">
    <property type="entry name" value="Secre_tail"/>
</dbReference>
<evidence type="ECO:0000313" key="2">
    <source>
        <dbReference type="EMBL" id="HGV97360.1"/>
    </source>
</evidence>
<gene>
    <name evidence="2" type="ORF">ENV60_03575</name>
</gene>
<reference evidence="2" key="1">
    <citation type="journal article" date="2020" name="mSystems">
        <title>Genome- and Community-Level Interaction Insights into Carbon Utilization and Element Cycling Functions of Hydrothermarchaeota in Hydrothermal Sediment.</title>
        <authorList>
            <person name="Zhou Z."/>
            <person name="Liu Y."/>
            <person name="Xu W."/>
            <person name="Pan J."/>
            <person name="Luo Z.H."/>
            <person name="Li M."/>
        </authorList>
    </citation>
    <scope>NUCLEOTIDE SEQUENCE [LARGE SCALE GENOMIC DNA]</scope>
    <source>
        <strain evidence="2">SpSt-774</strain>
    </source>
</reference>
<dbReference type="InterPro" id="IPR025965">
    <property type="entry name" value="FlgD/Vpr_Ig-like"/>
</dbReference>
<dbReference type="EMBL" id="DTGZ01000069">
    <property type="protein sequence ID" value="HGV97360.1"/>
    <property type="molecule type" value="Genomic_DNA"/>
</dbReference>
<sequence length="363" mass="41082">MKKIIVLFFFLLFAHAEWQQQEEIALPKNLQVNDLSFSPAGELFLLTSSALLKLEADSRNFVLVQEVKNGKLIAVGERTVYLVDAGNRISIIQTAIGETNELPISLNTPQQISLIQGAKRNFLIIREPNRLIFTDGTEVLGTLNVISERFNTVFKIENDESEIPILTLTNNKISLWQGGGLKNSLNYKTRIIYTSSGEILDFASIDLNRIYILLSDSIVVLDTTQILETLPVEKVSMESRILINPVNNNLFLFNPQLKTIKIYSPVKREKTDIITLKKNWPNPVDNYTEIEFTLGEPLDLTLTIYNLIGEPVKVLARGRFNKGTHILAWHADDENGNLVPNGVYFYRLETKKGVAIKQLIVLR</sequence>